<evidence type="ECO:0000313" key="3">
    <source>
        <dbReference type="Proteomes" id="UP000298652"/>
    </source>
</evidence>
<evidence type="ECO:0000313" key="2">
    <source>
        <dbReference type="EMBL" id="TKW11627.1"/>
    </source>
</evidence>
<protein>
    <submittedName>
        <fullName evidence="2">Uncharacterized protein</fullName>
    </submittedName>
</protein>
<organism evidence="2 3">
    <name type="scientific">Setaria viridis</name>
    <name type="common">Green bristlegrass</name>
    <name type="synonym">Setaria italica subsp. viridis</name>
    <dbReference type="NCBI Taxonomy" id="4556"/>
    <lineage>
        <taxon>Eukaryota</taxon>
        <taxon>Viridiplantae</taxon>
        <taxon>Streptophyta</taxon>
        <taxon>Embryophyta</taxon>
        <taxon>Tracheophyta</taxon>
        <taxon>Spermatophyta</taxon>
        <taxon>Magnoliopsida</taxon>
        <taxon>Liliopsida</taxon>
        <taxon>Poales</taxon>
        <taxon>Poaceae</taxon>
        <taxon>PACMAD clade</taxon>
        <taxon>Panicoideae</taxon>
        <taxon>Panicodae</taxon>
        <taxon>Paniceae</taxon>
        <taxon>Cenchrinae</taxon>
        <taxon>Setaria</taxon>
    </lineage>
</organism>
<name>A0A4U6ULT8_SETVI</name>
<dbReference type="Proteomes" id="UP000298652">
    <property type="component" value="Chromosome 6"/>
</dbReference>
<feature type="compositionally biased region" description="Basic and acidic residues" evidence="1">
    <location>
        <begin position="80"/>
        <end position="95"/>
    </location>
</feature>
<proteinExistence type="predicted"/>
<dbReference type="EMBL" id="CM016557">
    <property type="protein sequence ID" value="TKW11627.1"/>
    <property type="molecule type" value="Genomic_DNA"/>
</dbReference>
<dbReference type="Gramene" id="TKW11627">
    <property type="protein sequence ID" value="TKW11627"/>
    <property type="gene ID" value="SEVIR_6G244000v2"/>
</dbReference>
<accession>A0A4U6ULT8</accession>
<evidence type="ECO:0000256" key="1">
    <source>
        <dbReference type="SAM" id="MobiDB-lite"/>
    </source>
</evidence>
<dbReference type="AlphaFoldDB" id="A0A4U6ULT8"/>
<sequence>MQNKETYFSYNVQHKIKKQITHTPCNLGHIGDGEGLLFRFYQSQYTGPMEKRDKNMFSVAVLPEKPSYLIRQGKLTIENEAPHVKTESNHSDETSKIPAIATPPSSGGKINFISYYRPC</sequence>
<keyword evidence="3" id="KW-1185">Reference proteome</keyword>
<feature type="region of interest" description="Disordered" evidence="1">
    <location>
        <begin position="79"/>
        <end position="103"/>
    </location>
</feature>
<reference evidence="2" key="1">
    <citation type="submission" date="2019-03" db="EMBL/GenBank/DDBJ databases">
        <title>WGS assembly of Setaria viridis.</title>
        <authorList>
            <person name="Huang P."/>
            <person name="Jenkins J."/>
            <person name="Grimwood J."/>
            <person name="Barry K."/>
            <person name="Healey A."/>
            <person name="Mamidi S."/>
            <person name="Sreedasyam A."/>
            <person name="Shu S."/>
            <person name="Feldman M."/>
            <person name="Wu J."/>
            <person name="Yu Y."/>
            <person name="Chen C."/>
            <person name="Johnson J."/>
            <person name="Rokhsar D."/>
            <person name="Baxter I."/>
            <person name="Schmutz J."/>
            <person name="Brutnell T."/>
            <person name="Kellogg E."/>
        </authorList>
    </citation>
    <scope>NUCLEOTIDE SEQUENCE [LARGE SCALE GENOMIC DNA]</scope>
</reference>
<gene>
    <name evidence="2" type="ORF">SEVIR_6G244000v2</name>
</gene>